<dbReference type="EMBL" id="WIAO01000007">
    <property type="protein sequence ID" value="MQM25536.1"/>
    <property type="molecule type" value="Genomic_DNA"/>
</dbReference>
<dbReference type="AlphaFoldDB" id="A0A6L5G7B6"/>
<name>A0A6L5G7B6_9ACTN</name>
<keyword evidence="5" id="KW-1185">Reference proteome</keyword>
<evidence type="ECO:0000256" key="1">
    <source>
        <dbReference type="PROSITE-ProRule" id="PRU00473"/>
    </source>
</evidence>
<dbReference type="InterPro" id="IPR006665">
    <property type="entry name" value="OmpA-like"/>
</dbReference>
<dbReference type="InterPro" id="IPR036737">
    <property type="entry name" value="OmpA-like_sf"/>
</dbReference>
<proteinExistence type="predicted"/>
<protein>
    <submittedName>
        <fullName evidence="4">OmpA family protein</fullName>
    </submittedName>
</protein>
<dbReference type="SUPFAM" id="SSF103088">
    <property type="entry name" value="OmpA-like"/>
    <property type="match status" value="1"/>
</dbReference>
<evidence type="ECO:0000313" key="4">
    <source>
        <dbReference type="EMBL" id="MQM25536.1"/>
    </source>
</evidence>
<comment type="caution">
    <text evidence="4">The sequence shown here is derived from an EMBL/GenBank/DDBJ whole genome shotgun (WGS) entry which is preliminary data.</text>
</comment>
<dbReference type="PANTHER" id="PTHR30329">
    <property type="entry name" value="STATOR ELEMENT OF FLAGELLAR MOTOR COMPLEX"/>
    <property type="match status" value="1"/>
</dbReference>
<feature type="region of interest" description="Disordered" evidence="2">
    <location>
        <begin position="273"/>
        <end position="292"/>
    </location>
</feature>
<dbReference type="Proteomes" id="UP000477750">
    <property type="component" value="Unassembled WGS sequence"/>
</dbReference>
<evidence type="ECO:0000259" key="3">
    <source>
        <dbReference type="PROSITE" id="PS51123"/>
    </source>
</evidence>
<dbReference type="PROSITE" id="PS51123">
    <property type="entry name" value="OMPA_2"/>
    <property type="match status" value="1"/>
</dbReference>
<evidence type="ECO:0000313" key="5">
    <source>
        <dbReference type="Proteomes" id="UP000477750"/>
    </source>
</evidence>
<organism evidence="4 5">
    <name type="scientific">Glycomyces albidus</name>
    <dbReference type="NCBI Taxonomy" id="2656774"/>
    <lineage>
        <taxon>Bacteria</taxon>
        <taxon>Bacillati</taxon>
        <taxon>Actinomycetota</taxon>
        <taxon>Actinomycetes</taxon>
        <taxon>Glycomycetales</taxon>
        <taxon>Glycomycetaceae</taxon>
        <taxon>Glycomyces</taxon>
    </lineage>
</organism>
<feature type="domain" description="OmpA-like" evidence="3">
    <location>
        <begin position="181"/>
        <end position="302"/>
    </location>
</feature>
<evidence type="ECO:0000256" key="2">
    <source>
        <dbReference type="SAM" id="MobiDB-lite"/>
    </source>
</evidence>
<gene>
    <name evidence="4" type="ORF">GFD30_08120</name>
</gene>
<dbReference type="RefSeq" id="WP_153024694.1">
    <property type="nucleotide sequence ID" value="NZ_WIAO01000007.1"/>
</dbReference>
<dbReference type="PANTHER" id="PTHR30329:SF21">
    <property type="entry name" value="LIPOPROTEIN YIAD-RELATED"/>
    <property type="match status" value="1"/>
</dbReference>
<dbReference type="InterPro" id="IPR011990">
    <property type="entry name" value="TPR-like_helical_dom_sf"/>
</dbReference>
<dbReference type="InterPro" id="IPR050330">
    <property type="entry name" value="Bact_OuterMem_StrucFunc"/>
</dbReference>
<dbReference type="Pfam" id="PF00691">
    <property type="entry name" value="OmpA"/>
    <property type="match status" value="1"/>
</dbReference>
<sequence>MSTGTANRHAARSALAEATGLARAGRYDDARRALAGLGEDVAALDLLARIHAQQGDLAAADACWARVQALDGDHAGAREGRRRIHRIWSGSRGRTARGVGLGVAVLLVAGAGAVAGEALVPAPPEPSSDQDVAAELDRLADELDALRSPAEPEATPSENPEAALSTVQAALEDPRWTTGIDGAGVTVTFDEAIFPDGGTDLPESAQDVLADAAARIAGLEGARVTVVGHTNDIPTGEGSRYADNTELGLARALAAAESLAAQGALPLDEIAIATSGDDDPPYPNTTDADRRRNQTATLLITF</sequence>
<keyword evidence="1" id="KW-0472">Membrane</keyword>
<dbReference type="Gene3D" id="1.25.40.10">
    <property type="entry name" value="Tetratricopeptide repeat domain"/>
    <property type="match status" value="1"/>
</dbReference>
<dbReference type="Gene3D" id="3.30.1330.60">
    <property type="entry name" value="OmpA-like domain"/>
    <property type="match status" value="1"/>
</dbReference>
<reference evidence="4 5" key="1">
    <citation type="submission" date="2019-10" db="EMBL/GenBank/DDBJ databases">
        <title>Glycomyces albidus sp. nov., a novel actinomycete isolated from rhizosphere soil of wheat (Triticum aestivum L.).</title>
        <authorList>
            <person name="Qian L."/>
        </authorList>
    </citation>
    <scope>NUCLEOTIDE SEQUENCE [LARGE SCALE GENOMIC DNA]</scope>
    <source>
        <strain evidence="4 5">NEAU-7082</strain>
    </source>
</reference>
<dbReference type="GO" id="GO:0016020">
    <property type="term" value="C:membrane"/>
    <property type="evidence" value="ECO:0007669"/>
    <property type="project" value="UniProtKB-UniRule"/>
</dbReference>
<accession>A0A6L5G7B6</accession>